<reference evidence="1 2" key="1">
    <citation type="submission" date="2018-08" db="EMBL/GenBank/DDBJ databases">
        <title>Genomic investigation of the strawberry pathogen Phytophthora fragariae indicates pathogenicity is determined by transcriptional variation in three key races.</title>
        <authorList>
            <person name="Adams T.M."/>
            <person name="Armitage A.D."/>
            <person name="Sobczyk M.K."/>
            <person name="Bates H.J."/>
            <person name="Dunwell J.M."/>
            <person name="Nellist C.F."/>
            <person name="Harrison R.J."/>
        </authorList>
    </citation>
    <scope>NUCLEOTIDE SEQUENCE [LARGE SCALE GENOMIC DNA]</scope>
    <source>
        <strain evidence="1 2">A4</strain>
    </source>
</reference>
<gene>
    <name evidence="1" type="ORF">PF001_g7988</name>
</gene>
<evidence type="ECO:0000313" key="1">
    <source>
        <dbReference type="EMBL" id="KAE9315038.1"/>
    </source>
</evidence>
<comment type="caution">
    <text evidence="1">The sequence shown here is derived from an EMBL/GenBank/DDBJ whole genome shotgun (WGS) entry which is preliminary data.</text>
</comment>
<evidence type="ECO:0000313" key="2">
    <source>
        <dbReference type="Proteomes" id="UP000437068"/>
    </source>
</evidence>
<dbReference type="EMBL" id="QXGE01000352">
    <property type="protein sequence ID" value="KAE9315038.1"/>
    <property type="molecule type" value="Genomic_DNA"/>
</dbReference>
<dbReference type="Proteomes" id="UP000437068">
    <property type="component" value="Unassembled WGS sequence"/>
</dbReference>
<dbReference type="AlphaFoldDB" id="A0A6A4E8D3"/>
<accession>A0A6A4E8D3</accession>
<organism evidence="1 2">
    <name type="scientific">Phytophthora fragariae</name>
    <dbReference type="NCBI Taxonomy" id="53985"/>
    <lineage>
        <taxon>Eukaryota</taxon>
        <taxon>Sar</taxon>
        <taxon>Stramenopiles</taxon>
        <taxon>Oomycota</taxon>
        <taxon>Peronosporomycetes</taxon>
        <taxon>Peronosporales</taxon>
        <taxon>Peronosporaceae</taxon>
        <taxon>Phytophthora</taxon>
    </lineage>
</organism>
<protein>
    <submittedName>
        <fullName evidence="1">Uncharacterized protein</fullName>
    </submittedName>
</protein>
<name>A0A6A4E8D3_9STRA</name>
<proteinExistence type="predicted"/>
<sequence>MLSLAKWLPLAACQAGAFATFKCMLITARPSCWLHNARPPRCVVMHCKSVAAVGSGREC</sequence>